<reference evidence="2" key="2">
    <citation type="submission" date="2023-06" db="EMBL/GenBank/DDBJ databases">
        <authorList>
            <consortium name="Lawrence Berkeley National Laboratory"/>
            <person name="Haridas S."/>
            <person name="Hensen N."/>
            <person name="Bonometti L."/>
            <person name="Westerberg I."/>
            <person name="Brannstrom I.O."/>
            <person name="Guillou S."/>
            <person name="Cros-Aarteil S."/>
            <person name="Calhoun S."/>
            <person name="Kuo A."/>
            <person name="Mondo S."/>
            <person name="Pangilinan J."/>
            <person name="Riley R."/>
            <person name="Labutti K."/>
            <person name="Andreopoulos B."/>
            <person name="Lipzen A."/>
            <person name="Chen C."/>
            <person name="Yanf M."/>
            <person name="Daum C."/>
            <person name="Ng V."/>
            <person name="Clum A."/>
            <person name="Steindorff A."/>
            <person name="Ohm R."/>
            <person name="Martin F."/>
            <person name="Silar P."/>
            <person name="Natvig D."/>
            <person name="Lalanne C."/>
            <person name="Gautier V."/>
            <person name="Ament-Velasquez S.L."/>
            <person name="Kruys A."/>
            <person name="Hutchinson M.I."/>
            <person name="Powell A.J."/>
            <person name="Barry K."/>
            <person name="Miller A.N."/>
            <person name="Grigoriev I.V."/>
            <person name="Debuchy R."/>
            <person name="Gladieux P."/>
            <person name="Thoren M.H."/>
            <person name="Johannesson H."/>
        </authorList>
    </citation>
    <scope>NUCLEOTIDE SEQUENCE</scope>
    <source>
        <strain evidence="2">CBS 955.72</strain>
    </source>
</reference>
<dbReference type="GO" id="GO:0005655">
    <property type="term" value="C:nucleolar ribonuclease P complex"/>
    <property type="evidence" value="ECO:0007669"/>
    <property type="project" value="InterPro"/>
</dbReference>
<dbReference type="GO" id="GO:0000171">
    <property type="term" value="F:ribonuclease MRP activity"/>
    <property type="evidence" value="ECO:0007669"/>
    <property type="project" value="TreeGrafter"/>
</dbReference>
<dbReference type="Proteomes" id="UP001275084">
    <property type="component" value="Unassembled WGS sequence"/>
</dbReference>
<dbReference type="GO" id="GO:0000172">
    <property type="term" value="C:ribonuclease MRP complex"/>
    <property type="evidence" value="ECO:0007669"/>
    <property type="project" value="InterPro"/>
</dbReference>
<evidence type="ECO:0000259" key="1">
    <source>
        <dbReference type="Pfam" id="PF20976"/>
    </source>
</evidence>
<proteinExistence type="predicted"/>
<dbReference type="PANTHER" id="PTHR28173">
    <property type="entry name" value="RIBONUCLEASES P/MRP PROTEIN SUBUNIT POP8"/>
    <property type="match status" value="1"/>
</dbReference>
<dbReference type="GO" id="GO:0008033">
    <property type="term" value="P:tRNA processing"/>
    <property type="evidence" value="ECO:0007669"/>
    <property type="project" value="InterPro"/>
</dbReference>
<gene>
    <name evidence="2" type="ORF">B0T25DRAFT_93001</name>
</gene>
<protein>
    <recommendedName>
        <fullName evidence="1">Ribonucleases P/MRP subunit Pop8-like domain-containing protein</fullName>
    </recommendedName>
</protein>
<dbReference type="AlphaFoldDB" id="A0AAJ0HPX0"/>
<reference evidence="2" key="1">
    <citation type="journal article" date="2023" name="Mol. Phylogenet. Evol.">
        <title>Genome-scale phylogeny and comparative genomics of the fungal order Sordariales.</title>
        <authorList>
            <person name="Hensen N."/>
            <person name="Bonometti L."/>
            <person name="Westerberg I."/>
            <person name="Brannstrom I.O."/>
            <person name="Guillou S."/>
            <person name="Cros-Aarteil S."/>
            <person name="Calhoun S."/>
            <person name="Haridas S."/>
            <person name="Kuo A."/>
            <person name="Mondo S."/>
            <person name="Pangilinan J."/>
            <person name="Riley R."/>
            <person name="LaButti K."/>
            <person name="Andreopoulos B."/>
            <person name="Lipzen A."/>
            <person name="Chen C."/>
            <person name="Yan M."/>
            <person name="Daum C."/>
            <person name="Ng V."/>
            <person name="Clum A."/>
            <person name="Steindorff A."/>
            <person name="Ohm R.A."/>
            <person name="Martin F."/>
            <person name="Silar P."/>
            <person name="Natvig D.O."/>
            <person name="Lalanne C."/>
            <person name="Gautier V."/>
            <person name="Ament-Velasquez S.L."/>
            <person name="Kruys A."/>
            <person name="Hutchinson M.I."/>
            <person name="Powell A.J."/>
            <person name="Barry K."/>
            <person name="Miller A.N."/>
            <person name="Grigoriev I.V."/>
            <person name="Debuchy R."/>
            <person name="Gladieux P."/>
            <person name="Hiltunen Thoren M."/>
            <person name="Johannesson H."/>
        </authorList>
    </citation>
    <scope>NUCLEOTIDE SEQUENCE</scope>
    <source>
        <strain evidence="2">CBS 955.72</strain>
    </source>
</reference>
<sequence>MTIMPTPTSTPNLSSQPTHKIRELASCTVKSPPFAYIHLTSLTTAPHLPPPGTAELDITPSASLDALQVRAYCTSALRQFLGDTGAAIAVDLLALRGADCWVRVPRPDLGAFAAAITAYSGVAREGEGVMILQLRACGDWLGSLLGKAEESELWAP</sequence>
<dbReference type="PANTHER" id="PTHR28173:SF1">
    <property type="entry name" value="RIBONUCLEASES P_MRP PROTEIN SUBUNIT POP8"/>
    <property type="match status" value="1"/>
</dbReference>
<dbReference type="EMBL" id="JAUIQD010000002">
    <property type="protein sequence ID" value="KAK3359279.1"/>
    <property type="molecule type" value="Genomic_DNA"/>
</dbReference>
<name>A0AAJ0HPX0_9PEZI</name>
<dbReference type="GO" id="GO:0034965">
    <property type="term" value="P:intronic box C/D snoRNA processing"/>
    <property type="evidence" value="ECO:0007669"/>
    <property type="project" value="TreeGrafter"/>
</dbReference>
<dbReference type="Pfam" id="PF20976">
    <property type="entry name" value="Pop8"/>
    <property type="match status" value="1"/>
</dbReference>
<accession>A0AAJ0HPX0</accession>
<dbReference type="InterPro" id="IPR049128">
    <property type="entry name" value="Pop8-like_dom"/>
</dbReference>
<dbReference type="GO" id="GO:0004526">
    <property type="term" value="F:ribonuclease P activity"/>
    <property type="evidence" value="ECO:0007669"/>
    <property type="project" value="TreeGrafter"/>
</dbReference>
<organism evidence="2 3">
    <name type="scientific">Lasiosphaeria hispida</name>
    <dbReference type="NCBI Taxonomy" id="260671"/>
    <lineage>
        <taxon>Eukaryota</taxon>
        <taxon>Fungi</taxon>
        <taxon>Dikarya</taxon>
        <taxon>Ascomycota</taxon>
        <taxon>Pezizomycotina</taxon>
        <taxon>Sordariomycetes</taxon>
        <taxon>Sordariomycetidae</taxon>
        <taxon>Sordariales</taxon>
        <taxon>Lasiosphaeriaceae</taxon>
        <taxon>Lasiosphaeria</taxon>
    </lineage>
</organism>
<dbReference type="InterPro" id="IPR020347">
    <property type="entry name" value="Pop8"/>
</dbReference>
<evidence type="ECO:0000313" key="2">
    <source>
        <dbReference type="EMBL" id="KAK3359279.1"/>
    </source>
</evidence>
<comment type="caution">
    <text evidence="2">The sequence shown here is derived from an EMBL/GenBank/DDBJ whole genome shotgun (WGS) entry which is preliminary data.</text>
</comment>
<dbReference type="GO" id="GO:0000294">
    <property type="term" value="P:nuclear-transcribed mRNA catabolic process, RNase MRP-dependent"/>
    <property type="evidence" value="ECO:0007669"/>
    <property type="project" value="TreeGrafter"/>
</dbReference>
<evidence type="ECO:0000313" key="3">
    <source>
        <dbReference type="Proteomes" id="UP001275084"/>
    </source>
</evidence>
<keyword evidence="3" id="KW-1185">Reference proteome</keyword>
<feature type="domain" description="Ribonucleases P/MRP subunit Pop8-like" evidence="1">
    <location>
        <begin position="34"/>
        <end position="119"/>
    </location>
</feature>